<protein>
    <recommendedName>
        <fullName evidence="11">Glycosyltransferase RgtA/B/C/D-like domain-containing protein</fullName>
    </recommendedName>
</protein>
<dbReference type="Proteomes" id="UP000176923">
    <property type="component" value="Unassembled WGS sequence"/>
</dbReference>
<evidence type="ECO:0000313" key="10">
    <source>
        <dbReference type="Proteomes" id="UP000176923"/>
    </source>
</evidence>
<keyword evidence="5 8" id="KW-1133">Transmembrane helix</keyword>
<organism evidence="9 10">
    <name type="scientific">Candidatus Gottesmanbacteria bacterium RIFCSPHIGHO2_02_FULL_39_11</name>
    <dbReference type="NCBI Taxonomy" id="1798382"/>
    <lineage>
        <taxon>Bacteria</taxon>
        <taxon>Candidatus Gottesmaniibacteriota</taxon>
    </lineage>
</organism>
<feature type="transmembrane region" description="Helical" evidence="8">
    <location>
        <begin position="175"/>
        <end position="196"/>
    </location>
</feature>
<feature type="transmembrane region" description="Helical" evidence="8">
    <location>
        <begin position="254"/>
        <end position="278"/>
    </location>
</feature>
<feature type="transmembrane region" description="Helical" evidence="8">
    <location>
        <begin position="284"/>
        <end position="302"/>
    </location>
</feature>
<dbReference type="AlphaFoldDB" id="A0A1F5ZL21"/>
<keyword evidence="4 8" id="KW-0812">Transmembrane</keyword>
<evidence type="ECO:0000313" key="9">
    <source>
        <dbReference type="EMBL" id="OGG12792.1"/>
    </source>
</evidence>
<dbReference type="NCBIfam" id="NF038066">
    <property type="entry name" value="MptB"/>
    <property type="match status" value="1"/>
</dbReference>
<evidence type="ECO:0000256" key="4">
    <source>
        <dbReference type="ARBA" id="ARBA00022692"/>
    </source>
</evidence>
<evidence type="ECO:0000256" key="3">
    <source>
        <dbReference type="ARBA" id="ARBA00022679"/>
    </source>
</evidence>
<comment type="subcellular location">
    <subcellularLocation>
        <location evidence="1">Membrane</location>
        <topology evidence="1">Multi-pass membrane protein</topology>
    </subcellularLocation>
</comment>
<dbReference type="EMBL" id="MFJL01000041">
    <property type="protein sequence ID" value="OGG12792.1"/>
    <property type="molecule type" value="Genomic_DNA"/>
</dbReference>
<proteinExistence type="inferred from homology"/>
<keyword evidence="3" id="KW-0808">Transferase</keyword>
<feature type="transmembrane region" description="Helical" evidence="8">
    <location>
        <begin position="208"/>
        <end position="224"/>
    </location>
</feature>
<dbReference type="GO" id="GO:0016757">
    <property type="term" value="F:glycosyltransferase activity"/>
    <property type="evidence" value="ECO:0007669"/>
    <property type="project" value="UniProtKB-KW"/>
</dbReference>
<evidence type="ECO:0000256" key="7">
    <source>
        <dbReference type="ARBA" id="ARBA00043987"/>
    </source>
</evidence>
<name>A0A1F5ZL21_9BACT</name>
<feature type="transmembrane region" description="Helical" evidence="8">
    <location>
        <begin position="91"/>
        <end position="109"/>
    </location>
</feature>
<feature type="transmembrane region" description="Helical" evidence="8">
    <location>
        <begin position="5"/>
        <end position="26"/>
    </location>
</feature>
<feature type="transmembrane region" description="Helical" evidence="8">
    <location>
        <begin position="361"/>
        <end position="379"/>
    </location>
</feature>
<accession>A0A1F5ZL21</accession>
<feature type="transmembrane region" description="Helical" evidence="8">
    <location>
        <begin position="309"/>
        <end position="337"/>
    </location>
</feature>
<evidence type="ECO:0000256" key="5">
    <source>
        <dbReference type="ARBA" id="ARBA00022989"/>
    </source>
</evidence>
<keyword evidence="6 8" id="KW-0472">Membrane</keyword>
<feature type="transmembrane region" description="Helical" evidence="8">
    <location>
        <begin position="58"/>
        <end position="79"/>
    </location>
</feature>
<evidence type="ECO:0000256" key="6">
    <source>
        <dbReference type="ARBA" id="ARBA00023136"/>
    </source>
</evidence>
<gene>
    <name evidence="9" type="ORF">A3D77_07080</name>
</gene>
<reference evidence="9 10" key="1">
    <citation type="journal article" date="2016" name="Nat. Commun.">
        <title>Thousands of microbial genomes shed light on interconnected biogeochemical processes in an aquifer system.</title>
        <authorList>
            <person name="Anantharaman K."/>
            <person name="Brown C.T."/>
            <person name="Hug L.A."/>
            <person name="Sharon I."/>
            <person name="Castelle C.J."/>
            <person name="Probst A.J."/>
            <person name="Thomas B.C."/>
            <person name="Singh A."/>
            <person name="Wilkins M.J."/>
            <person name="Karaoz U."/>
            <person name="Brodie E.L."/>
            <person name="Williams K.H."/>
            <person name="Hubbard S.S."/>
            <person name="Banfield J.F."/>
        </authorList>
    </citation>
    <scope>NUCLEOTIDE SEQUENCE [LARGE SCALE GENOMIC DNA]</scope>
</reference>
<dbReference type="InterPro" id="IPR049829">
    <property type="entry name" value="MptA/B-like"/>
</dbReference>
<sequence length="383" mass="45292">MKKDILFYIITLFYSVSLVLFSVYSYSQIDLNLTLWGNPVYQSFQNHMIYLGYFNRPLSFWIFISLVVCFFACYIFFLKLALGKKISEGKVLFLILFSSGLLFFSYPAFSSDIFNYMFDARIVTKYHLNPYEYKPLDFSSDLWLRFMRWTHRTYPYGPLWLILTVPLSLLGMEKFVLTLLLFKFSFFLLHLSNTFLIYKIVKGMKKDLAFFSSLFYALNPLILIESVTSPHNDSIMLTLLLLSFYFINKKKNIISLAFLFLSGAVKFSTWILAPLFIFKLFRKNLVYISALALIIPLIVQIVNREPYPWYFVPLLGIISLFTNYFYLQVAAIVFSFMEVFQYAPYLLLGVYTTEVAEIKTYIFYISLYIIFICVFLYKIKTRR</sequence>
<comment type="caution">
    <text evidence="9">The sequence shown here is derived from an EMBL/GenBank/DDBJ whole genome shotgun (WGS) entry which is preliminary data.</text>
</comment>
<evidence type="ECO:0000256" key="2">
    <source>
        <dbReference type="ARBA" id="ARBA00022676"/>
    </source>
</evidence>
<evidence type="ECO:0000256" key="1">
    <source>
        <dbReference type="ARBA" id="ARBA00004141"/>
    </source>
</evidence>
<dbReference type="STRING" id="1798382.A3D77_07080"/>
<keyword evidence="2" id="KW-0328">Glycosyltransferase</keyword>
<evidence type="ECO:0000256" key="8">
    <source>
        <dbReference type="SAM" id="Phobius"/>
    </source>
</evidence>
<comment type="similarity">
    <text evidence="7">Belongs to the MptA/B family.</text>
</comment>
<evidence type="ECO:0008006" key="11">
    <source>
        <dbReference type="Google" id="ProtNLM"/>
    </source>
</evidence>
<dbReference type="Pfam" id="PF26314">
    <property type="entry name" value="MptA_B_family"/>
    <property type="match status" value="1"/>
</dbReference>
<dbReference type="GO" id="GO:0016020">
    <property type="term" value="C:membrane"/>
    <property type="evidence" value="ECO:0007669"/>
    <property type="project" value="UniProtKB-SubCell"/>
</dbReference>